<evidence type="ECO:0000256" key="7">
    <source>
        <dbReference type="ARBA" id="ARBA00023288"/>
    </source>
</evidence>
<dbReference type="eggNOG" id="ENOG502Z9N7">
    <property type="taxonomic scope" value="Bacteria"/>
</dbReference>
<dbReference type="InterPro" id="IPR057336">
    <property type="entry name" value="GerAC_N"/>
</dbReference>
<evidence type="ECO:0000256" key="6">
    <source>
        <dbReference type="ARBA" id="ARBA00023139"/>
    </source>
</evidence>
<dbReference type="InterPro" id="IPR046953">
    <property type="entry name" value="Spore_GerAC-like_C"/>
</dbReference>
<organism evidence="10 11">
    <name type="scientific">Paenibacillus curdlanolyticus YK9</name>
    <dbReference type="NCBI Taxonomy" id="717606"/>
    <lineage>
        <taxon>Bacteria</taxon>
        <taxon>Bacillati</taxon>
        <taxon>Bacillota</taxon>
        <taxon>Bacilli</taxon>
        <taxon>Bacillales</taxon>
        <taxon>Paenibacillaceae</taxon>
        <taxon>Paenibacillus</taxon>
    </lineage>
</organism>
<proteinExistence type="inferred from homology"/>
<gene>
    <name evidence="10" type="ORF">PaecuDRAFT_4081</name>
</gene>
<evidence type="ECO:0000313" key="11">
    <source>
        <dbReference type="Proteomes" id="UP000005387"/>
    </source>
</evidence>
<evidence type="ECO:0000259" key="9">
    <source>
        <dbReference type="Pfam" id="PF25198"/>
    </source>
</evidence>
<keyword evidence="6" id="KW-0564">Palmitate</keyword>
<dbReference type="AlphaFoldDB" id="E0IEJ0"/>
<dbReference type="Proteomes" id="UP000005387">
    <property type="component" value="Unassembled WGS sequence"/>
</dbReference>
<protein>
    <submittedName>
        <fullName evidence="10">Germination protein, Ger(X)C family</fullName>
    </submittedName>
</protein>
<dbReference type="OrthoDB" id="9816067at2"/>
<evidence type="ECO:0000256" key="2">
    <source>
        <dbReference type="ARBA" id="ARBA00007886"/>
    </source>
</evidence>
<dbReference type="GO" id="GO:0016020">
    <property type="term" value="C:membrane"/>
    <property type="evidence" value="ECO:0007669"/>
    <property type="project" value="UniProtKB-SubCell"/>
</dbReference>
<accession>E0IEJ0</accession>
<keyword evidence="4" id="KW-0732">Signal</keyword>
<dbReference type="Gene3D" id="6.20.190.10">
    <property type="entry name" value="Nutrient germinant receptor protein C, domain 1"/>
    <property type="match status" value="1"/>
</dbReference>
<evidence type="ECO:0000256" key="4">
    <source>
        <dbReference type="ARBA" id="ARBA00022729"/>
    </source>
</evidence>
<sequence>MFPFIRLAPALLLSAVLLTGCWDRTEINDLAIVTAAGMDLADDGKIKLSVQIFVPSASTSDPTSSAFTGGSNQTIVRSAIGLNLADATARLQETLSRRVFWGQADVFIFGQKLAERGINEPMDFLTRHPHPRERANLFVSEGEATEVLELRTPTERNTAELLREMAILQSGLNITMLQAVEELSEEAHTAVIPMVVVKKRDKTMVPFIGGTVAFKDLKAADKLDTMQTRGLQWLRNEIKTATITAPVPPSGDFASVYIFKASSNLVPSIKNGKWSINVHIKAIGNLNETADGIDVTKEPTIKKLQQIFQAALQKRIDESVRKAQQNRTDYLGFAEQFHRHYPKQWRKAKANWDERFPEVTVTYDIKLTIARNGLTGKNTALQRSEKP</sequence>
<dbReference type="RefSeq" id="WP_006040064.1">
    <property type="nucleotide sequence ID" value="NZ_AEDD01000012.1"/>
</dbReference>
<comment type="subcellular location">
    <subcellularLocation>
        <location evidence="1">Membrane</location>
        <topology evidence="1">Lipid-anchor</topology>
    </subcellularLocation>
</comment>
<evidence type="ECO:0000256" key="1">
    <source>
        <dbReference type="ARBA" id="ARBA00004635"/>
    </source>
</evidence>
<evidence type="ECO:0000256" key="5">
    <source>
        <dbReference type="ARBA" id="ARBA00023136"/>
    </source>
</evidence>
<evidence type="ECO:0000313" key="10">
    <source>
        <dbReference type="EMBL" id="EFM09078.1"/>
    </source>
</evidence>
<name>E0IEJ0_9BACL</name>
<dbReference type="Pfam" id="PF25198">
    <property type="entry name" value="Spore_GerAC_N"/>
    <property type="match status" value="1"/>
</dbReference>
<comment type="similarity">
    <text evidence="2">Belongs to the GerABKC lipoprotein family.</text>
</comment>
<dbReference type="STRING" id="717606.PaecuDRAFT_4081"/>
<dbReference type="GO" id="GO:0009847">
    <property type="term" value="P:spore germination"/>
    <property type="evidence" value="ECO:0007669"/>
    <property type="project" value="InterPro"/>
</dbReference>
<dbReference type="NCBIfam" id="TIGR02887">
    <property type="entry name" value="spore_ger_x_C"/>
    <property type="match status" value="1"/>
</dbReference>
<keyword evidence="5" id="KW-0472">Membrane</keyword>
<dbReference type="InterPro" id="IPR038501">
    <property type="entry name" value="Spore_GerAC_C_sf"/>
</dbReference>
<keyword evidence="7" id="KW-0449">Lipoprotein</keyword>
<evidence type="ECO:0000259" key="8">
    <source>
        <dbReference type="Pfam" id="PF05504"/>
    </source>
</evidence>
<dbReference type="PROSITE" id="PS51257">
    <property type="entry name" value="PROKAR_LIPOPROTEIN"/>
    <property type="match status" value="1"/>
</dbReference>
<dbReference type="PANTHER" id="PTHR35789:SF1">
    <property type="entry name" value="SPORE GERMINATION PROTEIN B3"/>
    <property type="match status" value="1"/>
</dbReference>
<feature type="domain" description="Spore germination protein N-terminal" evidence="9">
    <location>
        <begin position="23"/>
        <end position="196"/>
    </location>
</feature>
<keyword evidence="3" id="KW-0309">Germination</keyword>
<dbReference type="EMBL" id="AEDD01000012">
    <property type="protein sequence ID" value="EFM09078.1"/>
    <property type="molecule type" value="Genomic_DNA"/>
</dbReference>
<feature type="domain" description="Spore germination GerAC-like C-terminal" evidence="8">
    <location>
        <begin position="210"/>
        <end position="373"/>
    </location>
</feature>
<keyword evidence="11" id="KW-1185">Reference proteome</keyword>
<dbReference type="PANTHER" id="PTHR35789">
    <property type="entry name" value="SPORE GERMINATION PROTEIN B3"/>
    <property type="match status" value="1"/>
</dbReference>
<dbReference type="InterPro" id="IPR008844">
    <property type="entry name" value="Spore_GerAC-like"/>
</dbReference>
<evidence type="ECO:0000256" key="3">
    <source>
        <dbReference type="ARBA" id="ARBA00022544"/>
    </source>
</evidence>
<reference evidence="10 11" key="1">
    <citation type="submission" date="2010-07" db="EMBL/GenBank/DDBJ databases">
        <title>The draft genome of Paenibacillus curdlanolyticus YK9.</title>
        <authorList>
            <consortium name="US DOE Joint Genome Institute (JGI-PGF)"/>
            <person name="Lucas S."/>
            <person name="Copeland A."/>
            <person name="Lapidus A."/>
            <person name="Cheng J.-F."/>
            <person name="Bruce D."/>
            <person name="Goodwin L."/>
            <person name="Pitluck S."/>
            <person name="Land M.L."/>
            <person name="Hauser L."/>
            <person name="Chang Y.-J."/>
            <person name="Jeffries C."/>
            <person name="Anderson I.J."/>
            <person name="Johnson E."/>
            <person name="Loganathan U."/>
            <person name="Mulhopadhyay B."/>
            <person name="Kyrpides N."/>
            <person name="Woyke T.J."/>
        </authorList>
    </citation>
    <scope>NUCLEOTIDE SEQUENCE [LARGE SCALE GENOMIC DNA]</scope>
    <source>
        <strain evidence="10 11">YK9</strain>
    </source>
</reference>
<dbReference type="Gene3D" id="3.30.300.210">
    <property type="entry name" value="Nutrient germinant receptor protein C, domain 3"/>
    <property type="match status" value="1"/>
</dbReference>
<dbReference type="Pfam" id="PF05504">
    <property type="entry name" value="Spore_GerAC"/>
    <property type="match status" value="1"/>
</dbReference>